<reference evidence="4 5" key="1">
    <citation type="submission" date="2020-07" db="EMBL/GenBank/DDBJ databases">
        <title>Genomic Encyclopedia of Type Strains, Phase IV (KMG-IV): sequencing the most valuable type-strain genomes for metagenomic binning, comparative biology and taxonomic classification.</title>
        <authorList>
            <person name="Goeker M."/>
        </authorList>
    </citation>
    <scope>NUCLEOTIDE SEQUENCE [LARGE SCALE GENOMIC DNA]</scope>
    <source>
        <strain evidence="4 5">DSM 45533</strain>
    </source>
</reference>
<protein>
    <submittedName>
        <fullName evidence="4">NADPH:quinone reductase-like Zn-dependent oxidoreductase</fullName>
    </submittedName>
</protein>
<dbReference type="GO" id="GO:0035925">
    <property type="term" value="F:mRNA 3'-UTR AU-rich region binding"/>
    <property type="evidence" value="ECO:0007669"/>
    <property type="project" value="TreeGrafter"/>
</dbReference>
<evidence type="ECO:0000256" key="1">
    <source>
        <dbReference type="ARBA" id="ARBA00022857"/>
    </source>
</evidence>
<dbReference type="InterPro" id="IPR020843">
    <property type="entry name" value="ER"/>
</dbReference>
<name>A0A7W0CJ79_9ACTN</name>
<keyword evidence="2" id="KW-0560">Oxidoreductase</keyword>
<keyword evidence="1" id="KW-0521">NADP</keyword>
<dbReference type="Pfam" id="PF13602">
    <property type="entry name" value="ADH_zinc_N_2"/>
    <property type="match status" value="1"/>
</dbReference>
<dbReference type="Pfam" id="PF08240">
    <property type="entry name" value="ADH_N"/>
    <property type="match status" value="1"/>
</dbReference>
<proteinExistence type="predicted"/>
<dbReference type="CDD" id="cd05289">
    <property type="entry name" value="MDR_like_2"/>
    <property type="match status" value="1"/>
</dbReference>
<feature type="domain" description="Enoyl reductase (ER)" evidence="3">
    <location>
        <begin position="9"/>
        <end position="304"/>
    </location>
</feature>
<gene>
    <name evidence="4" type="ORF">HNR30_003532</name>
</gene>
<evidence type="ECO:0000313" key="4">
    <source>
        <dbReference type="EMBL" id="MBA2892191.1"/>
    </source>
</evidence>
<comment type="caution">
    <text evidence="4">The sequence shown here is derived from an EMBL/GenBank/DDBJ whole genome shotgun (WGS) entry which is preliminary data.</text>
</comment>
<dbReference type="Proteomes" id="UP000530928">
    <property type="component" value="Unassembled WGS sequence"/>
</dbReference>
<dbReference type="SUPFAM" id="SSF50129">
    <property type="entry name" value="GroES-like"/>
    <property type="match status" value="1"/>
</dbReference>
<dbReference type="GO" id="GO:0070402">
    <property type="term" value="F:NADPH binding"/>
    <property type="evidence" value="ECO:0007669"/>
    <property type="project" value="TreeGrafter"/>
</dbReference>
<evidence type="ECO:0000259" key="3">
    <source>
        <dbReference type="SMART" id="SM00829"/>
    </source>
</evidence>
<dbReference type="GO" id="GO:0005829">
    <property type="term" value="C:cytosol"/>
    <property type="evidence" value="ECO:0007669"/>
    <property type="project" value="TreeGrafter"/>
</dbReference>
<dbReference type="PANTHER" id="PTHR48106">
    <property type="entry name" value="QUINONE OXIDOREDUCTASE PIG3-RELATED"/>
    <property type="match status" value="1"/>
</dbReference>
<sequence length="306" mass="31092">MRALIARDGQLDIIETPTPEAGPGQVRIKVEAAAVNPIDVVTAAGVLPDYGLAPKRDTWALGWDVAGVVDQVGAGVRLGVGDRVIGLSDRLAVPLKTQADYVVLDSTAVAPAPDGIGAAEASTLPLNALTALQALDLARLEAGQTVLVTGAAGGLGGYAVELAALRGLRVIAVAAEQDEQAVRGFGAEWFLPRGDDLSSGVRALVPGGADGVVDAAAVGLDAQDSVRNGGVFVAVQAGAAPLPLRGHRVETVFVTADATQLTAVSRLAQAGRLSVRVAGTYPLERAAEAHTRLGRGGLRGRLVLIP</sequence>
<dbReference type="SMART" id="SM00829">
    <property type="entry name" value="PKS_ER"/>
    <property type="match status" value="1"/>
</dbReference>
<accession>A0A7W0CJ79</accession>
<dbReference type="AlphaFoldDB" id="A0A7W0CJ79"/>
<organism evidence="4 5">
    <name type="scientific">Nonomuraea soli</name>
    <dbReference type="NCBI Taxonomy" id="1032476"/>
    <lineage>
        <taxon>Bacteria</taxon>
        <taxon>Bacillati</taxon>
        <taxon>Actinomycetota</taxon>
        <taxon>Actinomycetes</taxon>
        <taxon>Streptosporangiales</taxon>
        <taxon>Streptosporangiaceae</taxon>
        <taxon>Nonomuraea</taxon>
    </lineage>
</organism>
<dbReference type="Gene3D" id="3.90.180.10">
    <property type="entry name" value="Medium-chain alcohol dehydrogenases, catalytic domain"/>
    <property type="match status" value="1"/>
</dbReference>
<dbReference type="PANTHER" id="PTHR48106:SF13">
    <property type="entry name" value="QUINONE OXIDOREDUCTASE-RELATED"/>
    <property type="match status" value="1"/>
</dbReference>
<dbReference type="GO" id="GO:0003960">
    <property type="term" value="F:quinone reductase (NADPH) activity"/>
    <property type="evidence" value="ECO:0007669"/>
    <property type="project" value="TreeGrafter"/>
</dbReference>
<dbReference type="InterPro" id="IPR036291">
    <property type="entry name" value="NAD(P)-bd_dom_sf"/>
</dbReference>
<dbReference type="RefSeq" id="WP_181610903.1">
    <property type="nucleotide sequence ID" value="NZ_BAABAM010000002.1"/>
</dbReference>
<dbReference type="EMBL" id="JACDUR010000003">
    <property type="protein sequence ID" value="MBA2892191.1"/>
    <property type="molecule type" value="Genomic_DNA"/>
</dbReference>
<keyword evidence="5" id="KW-1185">Reference proteome</keyword>
<dbReference type="Gene3D" id="3.40.50.720">
    <property type="entry name" value="NAD(P)-binding Rossmann-like Domain"/>
    <property type="match status" value="1"/>
</dbReference>
<dbReference type="InterPro" id="IPR013154">
    <property type="entry name" value="ADH-like_N"/>
</dbReference>
<dbReference type="InterPro" id="IPR011032">
    <property type="entry name" value="GroES-like_sf"/>
</dbReference>
<evidence type="ECO:0000313" key="5">
    <source>
        <dbReference type="Proteomes" id="UP000530928"/>
    </source>
</evidence>
<evidence type="ECO:0000256" key="2">
    <source>
        <dbReference type="ARBA" id="ARBA00023002"/>
    </source>
</evidence>
<dbReference type="SUPFAM" id="SSF51735">
    <property type="entry name" value="NAD(P)-binding Rossmann-fold domains"/>
    <property type="match status" value="1"/>
</dbReference>